<protein>
    <submittedName>
        <fullName evidence="3">Uncharacterized protein</fullName>
    </submittedName>
</protein>
<gene>
    <name evidence="3" type="ORF">WN51_07776</name>
</gene>
<keyword evidence="2" id="KW-0472">Membrane</keyword>
<keyword evidence="2" id="KW-1133">Transmembrane helix</keyword>
<keyword evidence="4" id="KW-1185">Reference proteome</keyword>
<feature type="region of interest" description="Disordered" evidence="1">
    <location>
        <begin position="441"/>
        <end position="478"/>
    </location>
</feature>
<feature type="transmembrane region" description="Helical" evidence="2">
    <location>
        <begin position="252"/>
        <end position="272"/>
    </location>
</feature>
<feature type="transmembrane region" description="Helical" evidence="2">
    <location>
        <begin position="278"/>
        <end position="299"/>
    </location>
</feature>
<feature type="region of interest" description="Disordered" evidence="1">
    <location>
        <begin position="348"/>
        <end position="370"/>
    </location>
</feature>
<accession>A0A0M9A921</accession>
<evidence type="ECO:0000256" key="1">
    <source>
        <dbReference type="SAM" id="MobiDB-lite"/>
    </source>
</evidence>
<sequence>MLKNKVFYSIEKRHYLWPDVKRPSRKRLNSARESKSQSSFEPTSTYAGQRWRNRLKLRELELGKISGGCLQNGEFDLQKKYECDDLPRGWFMAQESGHNLRKARVCLQILLLANTPTLKKCFMALFNIGFLNSPYGLLTIKTSKFNDSNREDEVSFREKLEKDMRRHEVLRRDFRFLERSLSPSMYVEATTNDEAPVMLVFDEALATLATIIIHLPGHQAVRDDYSYHILSALGTRRQLAIFTITAMAGRGLVILTTLVVLMLTLGCCIQYTNHSQNLFVASILIPILLSRNIAGLYSVENNLMFAYVWPKRPKKMQKTGTGGGKYSLHPRPPNETVAKKRNVGFRFTNHRSPKRSHKETAARGGIRRHPGGLSARRIRLERSMVPGMYPLRFWFLVLDSGRPPLDGGPIKMETNEVGRNEVLRSPILVFTVLRIGLKLGSKTKPNLGNSSGNDPEGKRSQRKEYGISQEVMGKLLQN</sequence>
<evidence type="ECO:0000256" key="2">
    <source>
        <dbReference type="SAM" id="Phobius"/>
    </source>
</evidence>
<keyword evidence="2" id="KW-0812">Transmembrane</keyword>
<feature type="compositionally biased region" description="Basic residues" evidence="1">
    <location>
        <begin position="348"/>
        <end position="357"/>
    </location>
</feature>
<proteinExistence type="predicted"/>
<dbReference type="AlphaFoldDB" id="A0A0M9A921"/>
<dbReference type="Proteomes" id="UP000053105">
    <property type="component" value="Unassembled WGS sequence"/>
</dbReference>
<feature type="compositionally biased region" description="Polar residues" evidence="1">
    <location>
        <begin position="443"/>
        <end position="453"/>
    </location>
</feature>
<feature type="compositionally biased region" description="Basic and acidic residues" evidence="1">
    <location>
        <begin position="455"/>
        <end position="465"/>
    </location>
</feature>
<organism evidence="3 4">
    <name type="scientific">Melipona quadrifasciata</name>
    <dbReference type="NCBI Taxonomy" id="166423"/>
    <lineage>
        <taxon>Eukaryota</taxon>
        <taxon>Metazoa</taxon>
        <taxon>Ecdysozoa</taxon>
        <taxon>Arthropoda</taxon>
        <taxon>Hexapoda</taxon>
        <taxon>Insecta</taxon>
        <taxon>Pterygota</taxon>
        <taxon>Neoptera</taxon>
        <taxon>Endopterygota</taxon>
        <taxon>Hymenoptera</taxon>
        <taxon>Apocrita</taxon>
        <taxon>Aculeata</taxon>
        <taxon>Apoidea</taxon>
        <taxon>Anthophila</taxon>
        <taxon>Apidae</taxon>
        <taxon>Melipona</taxon>
    </lineage>
</organism>
<dbReference type="EMBL" id="KQ435724">
    <property type="protein sequence ID" value="KOX78369.1"/>
    <property type="molecule type" value="Genomic_DNA"/>
</dbReference>
<evidence type="ECO:0000313" key="4">
    <source>
        <dbReference type="Proteomes" id="UP000053105"/>
    </source>
</evidence>
<evidence type="ECO:0000313" key="3">
    <source>
        <dbReference type="EMBL" id="KOX78369.1"/>
    </source>
</evidence>
<reference evidence="3 4" key="1">
    <citation type="submission" date="2015-07" db="EMBL/GenBank/DDBJ databases">
        <title>The genome of Melipona quadrifasciata.</title>
        <authorList>
            <person name="Pan H."/>
            <person name="Kapheim K."/>
        </authorList>
    </citation>
    <scope>NUCLEOTIDE SEQUENCE [LARGE SCALE GENOMIC DNA]</scope>
    <source>
        <strain evidence="3">0111107301</strain>
        <tissue evidence="3">Whole body</tissue>
    </source>
</reference>
<name>A0A0M9A921_9HYME</name>